<dbReference type="EMBL" id="PYDT01000003">
    <property type="protein sequence ID" value="THU67649.1"/>
    <property type="molecule type" value="Genomic_DNA"/>
</dbReference>
<proteinExistence type="predicted"/>
<protein>
    <submittedName>
        <fullName evidence="1">Uncharacterized protein</fullName>
    </submittedName>
</protein>
<dbReference type="AlphaFoldDB" id="A0A4S8JZ72"/>
<comment type="caution">
    <text evidence="1">The sequence shown here is derived from an EMBL/GenBank/DDBJ whole genome shotgun (WGS) entry which is preliminary data.</text>
</comment>
<dbReference type="Proteomes" id="UP000317650">
    <property type="component" value="Chromosome 5"/>
</dbReference>
<keyword evidence="2" id="KW-1185">Reference proteome</keyword>
<name>A0A4S8JZ72_MUSBA</name>
<sequence length="73" mass="8079">MPIPKTNLSYTSSPISLSHFNRADLSAFGEENPMPAPSMLGIFAPELNRQTCIFHRSRHPDSRFSSSVAGFLL</sequence>
<evidence type="ECO:0000313" key="1">
    <source>
        <dbReference type="EMBL" id="THU67649.1"/>
    </source>
</evidence>
<evidence type="ECO:0000313" key="2">
    <source>
        <dbReference type="Proteomes" id="UP000317650"/>
    </source>
</evidence>
<reference evidence="1 2" key="1">
    <citation type="journal article" date="2019" name="Nat. Plants">
        <title>Genome sequencing of Musa balbisiana reveals subgenome evolution and function divergence in polyploid bananas.</title>
        <authorList>
            <person name="Yao X."/>
        </authorList>
    </citation>
    <scope>NUCLEOTIDE SEQUENCE [LARGE SCALE GENOMIC DNA]</scope>
    <source>
        <strain evidence="2">cv. DH-PKW</strain>
        <tissue evidence="1">Leaves</tissue>
    </source>
</reference>
<organism evidence="1 2">
    <name type="scientific">Musa balbisiana</name>
    <name type="common">Banana</name>
    <dbReference type="NCBI Taxonomy" id="52838"/>
    <lineage>
        <taxon>Eukaryota</taxon>
        <taxon>Viridiplantae</taxon>
        <taxon>Streptophyta</taxon>
        <taxon>Embryophyta</taxon>
        <taxon>Tracheophyta</taxon>
        <taxon>Spermatophyta</taxon>
        <taxon>Magnoliopsida</taxon>
        <taxon>Liliopsida</taxon>
        <taxon>Zingiberales</taxon>
        <taxon>Musaceae</taxon>
        <taxon>Musa</taxon>
    </lineage>
</organism>
<accession>A0A4S8JZ72</accession>
<gene>
    <name evidence="1" type="ORF">C4D60_Mb05t26940</name>
</gene>